<evidence type="ECO:0000313" key="4">
    <source>
        <dbReference type="Proteomes" id="UP000277811"/>
    </source>
</evidence>
<keyword evidence="4" id="KW-1185">Reference proteome</keyword>
<dbReference type="AlphaFoldDB" id="A0A498RBX1"/>
<name>A0A498RBX1_9FIRM</name>
<proteinExistence type="predicted"/>
<evidence type="ECO:0000313" key="3">
    <source>
        <dbReference type="EMBL" id="VBB08440.1"/>
    </source>
</evidence>
<dbReference type="RefSeq" id="WP_207858033.1">
    <property type="nucleotide sequence ID" value="NZ_UPPP01000090.1"/>
</dbReference>
<gene>
    <name evidence="3" type="ORF">LUCI_3712</name>
</gene>
<keyword evidence="1" id="KW-1133">Transmembrane helix</keyword>
<evidence type="ECO:0000256" key="1">
    <source>
        <dbReference type="SAM" id="Phobius"/>
    </source>
</evidence>
<dbReference type="Proteomes" id="UP000277811">
    <property type="component" value="Unassembled WGS sequence"/>
</dbReference>
<feature type="transmembrane region" description="Helical" evidence="1">
    <location>
        <begin position="12"/>
        <end position="32"/>
    </location>
</feature>
<protein>
    <recommendedName>
        <fullName evidence="2">Putative Flp pilus-assembly TadG-like N-terminal domain-containing protein</fullName>
    </recommendedName>
</protein>
<feature type="domain" description="Putative Flp pilus-assembly TadG-like N-terminal" evidence="2">
    <location>
        <begin position="11"/>
        <end position="56"/>
    </location>
</feature>
<reference evidence="3 4" key="1">
    <citation type="submission" date="2018-06" db="EMBL/GenBank/DDBJ databases">
        <authorList>
            <person name="Strepis N."/>
        </authorList>
    </citation>
    <scope>NUCLEOTIDE SEQUENCE [LARGE SCALE GENOMIC DNA]</scope>
    <source>
        <strain evidence="3">LUCI</strain>
    </source>
</reference>
<keyword evidence="1" id="KW-0812">Transmembrane</keyword>
<accession>A0A498RBX1</accession>
<dbReference type="InterPro" id="IPR028087">
    <property type="entry name" value="Tad_N"/>
</dbReference>
<sequence length="322" mass="34978">MFRFFRNNQKGSAILLAAVALPALIGIGALVIDLGNLYVVRTRLSNAADAAALGGGTHLPKDAAQAKDTALTVAEANGIEESEFAVSVSTSETTNIADSDITVDIQRQVPLLLAPIFGKKTVTVTAHAKAEVRPSKSVPWIVPFVMPKTAQFNYTDKFTMRVNGDWTNPNKRELDYMNVKITPKQDFDTYLDYLSGGYKESFSVGNDMEYYAPSSGGQPSVDAFATRVAKDSNTDPSKAQVGDPRVMLIPLVDSMLPRNTAEGTPMKIVGFVAFWLDNVHKGNYGTSYYAQGYFLNNLNVGAGDWSDNSSQDFGTYSVKLIE</sequence>
<dbReference type="EMBL" id="UPPP01000090">
    <property type="protein sequence ID" value="VBB08440.1"/>
    <property type="molecule type" value="Genomic_DNA"/>
</dbReference>
<organism evidence="3 4">
    <name type="scientific">Lucifera butyrica</name>
    <dbReference type="NCBI Taxonomy" id="1351585"/>
    <lineage>
        <taxon>Bacteria</taxon>
        <taxon>Bacillati</taxon>
        <taxon>Bacillota</taxon>
        <taxon>Negativicutes</taxon>
        <taxon>Veillonellales</taxon>
        <taxon>Veillonellaceae</taxon>
        <taxon>Lucifera</taxon>
    </lineage>
</organism>
<evidence type="ECO:0000259" key="2">
    <source>
        <dbReference type="Pfam" id="PF13400"/>
    </source>
</evidence>
<keyword evidence="1" id="KW-0472">Membrane</keyword>
<dbReference type="Pfam" id="PF13400">
    <property type="entry name" value="Tad"/>
    <property type="match status" value="1"/>
</dbReference>